<gene>
    <name evidence="4" type="ORF">SAMN05216243_2413</name>
</gene>
<organism evidence="4 5">
    <name type="scientific">Sediminibacillus albus</name>
    <dbReference type="NCBI Taxonomy" id="407036"/>
    <lineage>
        <taxon>Bacteria</taxon>
        <taxon>Bacillati</taxon>
        <taxon>Bacillota</taxon>
        <taxon>Bacilli</taxon>
        <taxon>Bacillales</taxon>
        <taxon>Bacillaceae</taxon>
        <taxon>Sediminibacillus</taxon>
    </lineage>
</organism>
<dbReference type="STRING" id="407036.SAMN05216243_2413"/>
<reference evidence="4 5" key="1">
    <citation type="submission" date="2016-10" db="EMBL/GenBank/DDBJ databases">
        <authorList>
            <person name="de Groot N.N."/>
        </authorList>
    </citation>
    <scope>NUCLEOTIDE SEQUENCE [LARGE SCALE GENOMIC DNA]</scope>
    <source>
        <strain evidence="4 5">CGMCC 1.6502</strain>
    </source>
</reference>
<dbReference type="InterPro" id="IPR043129">
    <property type="entry name" value="ATPase_NBD"/>
</dbReference>
<dbReference type="PANTHER" id="PTHR18964">
    <property type="entry name" value="ROK (REPRESSOR, ORF, KINASE) FAMILY"/>
    <property type="match status" value="1"/>
</dbReference>
<keyword evidence="4" id="KW-0808">Transferase</keyword>
<dbReference type="AlphaFoldDB" id="A0A1G9A4T8"/>
<dbReference type="Gene3D" id="3.30.420.40">
    <property type="match status" value="2"/>
</dbReference>
<evidence type="ECO:0000256" key="2">
    <source>
        <dbReference type="ARBA" id="ARBA00006479"/>
    </source>
</evidence>
<evidence type="ECO:0000313" key="5">
    <source>
        <dbReference type="Proteomes" id="UP000198694"/>
    </source>
</evidence>
<name>A0A1G9A4T8_9BACI</name>
<sequence length="406" mass="44083">MKKTSTRSNADIMKKQNRTVVMHELRKHGPVSKADLAERTELSFMSISNIVQELLAADIIEESGMGASLGGRKPALYRLSTKNQVISVDINVDNIQAAKINIRGEVIDTVSKSIHNQEEQASITDHVHLLVDQLLGSCKERTKGIGVSSPGPVDSQQGMILTPPNLKEIGHLKIAEQLESRHRLPVVVERDANAAALGEHWFGSSQKKDSMLYVLADQGIGGGLIVQGEIYRGFLNGAGEIGHHTIDMNGPKCSCGSYGCLETFASGIALIKKAEIEKQRLTSKVSSSIDREQEIKLEAIFTAANQGDALAKQLLEEAANYLGVGIANAANILNPEEIIIGGAIMHGYPLGLETITHIVNNRSLYDKHNKTIIKRSQFKEDAQLIGAAAAIIDHLFMHPDKLLSAR</sequence>
<dbReference type="EMBL" id="FNFL01000003">
    <property type="protein sequence ID" value="SDK22343.1"/>
    <property type="molecule type" value="Genomic_DNA"/>
</dbReference>
<proteinExistence type="inferred from homology"/>
<dbReference type="Pfam" id="PF00480">
    <property type="entry name" value="ROK"/>
    <property type="match status" value="1"/>
</dbReference>
<dbReference type="PANTHER" id="PTHR18964:SF149">
    <property type="entry name" value="BIFUNCTIONAL UDP-N-ACETYLGLUCOSAMINE 2-EPIMERASE_N-ACETYLMANNOSAMINE KINASE"/>
    <property type="match status" value="1"/>
</dbReference>
<protein>
    <submittedName>
        <fullName evidence="4">ROK family protein (Putative glucokinase)</fullName>
    </submittedName>
</protein>
<keyword evidence="3" id="KW-0859">Xylose metabolism</keyword>
<comment type="similarity">
    <text evidence="2">Belongs to the ROK (NagC/XylR) family.</text>
</comment>
<dbReference type="SUPFAM" id="SSF46785">
    <property type="entry name" value="Winged helix' DNA-binding domain"/>
    <property type="match status" value="1"/>
</dbReference>
<comment type="function">
    <text evidence="1">Transcriptional repressor of xylose-utilizing enzymes.</text>
</comment>
<dbReference type="Proteomes" id="UP000198694">
    <property type="component" value="Unassembled WGS sequence"/>
</dbReference>
<dbReference type="SUPFAM" id="SSF53067">
    <property type="entry name" value="Actin-like ATPase domain"/>
    <property type="match status" value="1"/>
</dbReference>
<evidence type="ECO:0000313" key="4">
    <source>
        <dbReference type="EMBL" id="SDK22343.1"/>
    </source>
</evidence>
<keyword evidence="4" id="KW-0418">Kinase</keyword>
<dbReference type="InterPro" id="IPR036388">
    <property type="entry name" value="WH-like_DNA-bd_sf"/>
</dbReference>
<keyword evidence="3" id="KW-0119">Carbohydrate metabolism</keyword>
<dbReference type="Gene3D" id="1.10.10.10">
    <property type="entry name" value="Winged helix-like DNA-binding domain superfamily/Winged helix DNA-binding domain"/>
    <property type="match status" value="1"/>
</dbReference>
<dbReference type="GO" id="GO:0016301">
    <property type="term" value="F:kinase activity"/>
    <property type="evidence" value="ECO:0007669"/>
    <property type="project" value="UniProtKB-KW"/>
</dbReference>
<dbReference type="InterPro" id="IPR000600">
    <property type="entry name" value="ROK"/>
</dbReference>
<keyword evidence="5" id="KW-1185">Reference proteome</keyword>
<dbReference type="InterPro" id="IPR036390">
    <property type="entry name" value="WH_DNA-bd_sf"/>
</dbReference>
<evidence type="ECO:0000256" key="3">
    <source>
        <dbReference type="ARBA" id="ARBA00022629"/>
    </source>
</evidence>
<evidence type="ECO:0000256" key="1">
    <source>
        <dbReference type="ARBA" id="ARBA00002486"/>
    </source>
</evidence>
<dbReference type="GO" id="GO:0042732">
    <property type="term" value="P:D-xylose metabolic process"/>
    <property type="evidence" value="ECO:0007669"/>
    <property type="project" value="UniProtKB-KW"/>
</dbReference>
<accession>A0A1G9A4T8</accession>
<dbReference type="RefSeq" id="WP_175559333.1">
    <property type="nucleotide sequence ID" value="NZ_FNFL01000003.1"/>
</dbReference>